<keyword evidence="2" id="KW-1003">Cell membrane</keyword>
<dbReference type="InterPro" id="IPR019264">
    <property type="entry name" value="DUF2179"/>
</dbReference>
<feature type="transmembrane region" description="Helical" evidence="6">
    <location>
        <begin position="167"/>
        <end position="188"/>
    </location>
</feature>
<gene>
    <name evidence="8" type="ORF">JMA_13930</name>
</gene>
<evidence type="ECO:0000256" key="6">
    <source>
        <dbReference type="SAM" id="Phobius"/>
    </source>
</evidence>
<evidence type="ECO:0000313" key="9">
    <source>
        <dbReference type="Proteomes" id="UP000031449"/>
    </source>
</evidence>
<dbReference type="Pfam" id="PF02588">
    <property type="entry name" value="YitT_membrane"/>
    <property type="match status" value="1"/>
</dbReference>
<sequence length="297" mass="32459">MAETRDAFSLAHVSKENIWLETKKIAIVIIGAVLNAVALNLFLIPANVFASGFTGAAQLLSNILLEFTPIFISTGVLLLILNIPAIILGWFRVGKMFTIYSLVSVGFTTIALEIIPVVEVSPDILLNAVFGGVIAGVGVGMTLKWGASTGGMDIIAMILSRLNDKPVGIYFFAMNAGIILLASALFGWEKGLYTLVTLYASTRMIDALHTRHEKLTAMIVTDKSSVLKKAIHDKMVRGITIVPARGAFADDPKEMLIMVITRYELFELERIIHQTDPHAFTNIIQTTGIFGFFRKDD</sequence>
<accession>A0A0B5AK25</accession>
<feature type="transmembrane region" description="Helical" evidence="6">
    <location>
        <begin position="25"/>
        <end position="50"/>
    </location>
</feature>
<proteinExistence type="predicted"/>
<feature type="transmembrane region" description="Helical" evidence="6">
    <location>
        <begin position="98"/>
        <end position="118"/>
    </location>
</feature>
<reference evidence="8 9" key="1">
    <citation type="submission" date="2014-08" db="EMBL/GenBank/DDBJ databases">
        <title>Complete genome of a marine bacteria Jeotgalibacillus malaysiensis.</title>
        <authorList>
            <person name="Yaakop A.S."/>
            <person name="Chan K.-G."/>
            <person name="Goh K.M."/>
        </authorList>
    </citation>
    <scope>NUCLEOTIDE SEQUENCE [LARGE SCALE GENOMIC DNA]</scope>
    <source>
        <strain evidence="8 9">D5</strain>
    </source>
</reference>
<feature type="transmembrane region" description="Helical" evidence="6">
    <location>
        <begin position="124"/>
        <end position="146"/>
    </location>
</feature>
<protein>
    <submittedName>
        <fullName evidence="8">Membrane protein</fullName>
    </submittedName>
</protein>
<dbReference type="PIRSF" id="PIRSF006483">
    <property type="entry name" value="Membrane_protein_YitT"/>
    <property type="match status" value="1"/>
</dbReference>
<keyword evidence="9" id="KW-1185">Reference proteome</keyword>
<keyword evidence="5 6" id="KW-0472">Membrane</keyword>
<evidence type="ECO:0000256" key="5">
    <source>
        <dbReference type="ARBA" id="ARBA00023136"/>
    </source>
</evidence>
<evidence type="ECO:0000259" key="7">
    <source>
        <dbReference type="Pfam" id="PF10035"/>
    </source>
</evidence>
<dbReference type="STRING" id="1508404.JMA_13930"/>
<feature type="transmembrane region" description="Helical" evidence="6">
    <location>
        <begin position="70"/>
        <end position="91"/>
    </location>
</feature>
<dbReference type="InterPro" id="IPR051461">
    <property type="entry name" value="UPF0750_membrane"/>
</dbReference>
<dbReference type="CDD" id="cd16380">
    <property type="entry name" value="YitT_C"/>
    <property type="match status" value="1"/>
</dbReference>
<keyword evidence="4 6" id="KW-1133">Transmembrane helix</keyword>
<dbReference type="InterPro" id="IPR003740">
    <property type="entry name" value="YitT"/>
</dbReference>
<dbReference type="PANTHER" id="PTHR33545:SF5">
    <property type="entry name" value="UPF0750 MEMBRANE PROTEIN YITT"/>
    <property type="match status" value="1"/>
</dbReference>
<evidence type="ECO:0000256" key="2">
    <source>
        <dbReference type="ARBA" id="ARBA00022475"/>
    </source>
</evidence>
<dbReference type="Pfam" id="PF10035">
    <property type="entry name" value="DUF2179"/>
    <property type="match status" value="1"/>
</dbReference>
<dbReference type="Proteomes" id="UP000031449">
    <property type="component" value="Chromosome"/>
</dbReference>
<organism evidence="8 9">
    <name type="scientific">Jeotgalibacillus malaysiensis</name>
    <dbReference type="NCBI Taxonomy" id="1508404"/>
    <lineage>
        <taxon>Bacteria</taxon>
        <taxon>Bacillati</taxon>
        <taxon>Bacillota</taxon>
        <taxon>Bacilli</taxon>
        <taxon>Bacillales</taxon>
        <taxon>Caryophanaceae</taxon>
        <taxon>Jeotgalibacillus</taxon>
    </lineage>
</organism>
<dbReference type="AlphaFoldDB" id="A0A0B5AK25"/>
<name>A0A0B5AK25_9BACL</name>
<dbReference type="PANTHER" id="PTHR33545">
    <property type="entry name" value="UPF0750 MEMBRANE PROTEIN YITT-RELATED"/>
    <property type="match status" value="1"/>
</dbReference>
<evidence type="ECO:0000256" key="3">
    <source>
        <dbReference type="ARBA" id="ARBA00022692"/>
    </source>
</evidence>
<dbReference type="KEGG" id="jeo:JMA_13930"/>
<dbReference type="Gene3D" id="3.30.70.120">
    <property type="match status" value="1"/>
</dbReference>
<comment type="subcellular location">
    <subcellularLocation>
        <location evidence="1">Cell membrane</location>
        <topology evidence="1">Multi-pass membrane protein</topology>
    </subcellularLocation>
</comment>
<evidence type="ECO:0000256" key="4">
    <source>
        <dbReference type="ARBA" id="ARBA00022989"/>
    </source>
</evidence>
<dbReference type="InterPro" id="IPR015867">
    <property type="entry name" value="N-reg_PII/ATP_PRibTrfase_C"/>
</dbReference>
<feature type="domain" description="DUF2179" evidence="7">
    <location>
        <begin position="237"/>
        <end position="291"/>
    </location>
</feature>
<keyword evidence="3 6" id="KW-0812">Transmembrane</keyword>
<dbReference type="GO" id="GO:0005886">
    <property type="term" value="C:plasma membrane"/>
    <property type="evidence" value="ECO:0007669"/>
    <property type="project" value="UniProtKB-SubCell"/>
</dbReference>
<evidence type="ECO:0000256" key="1">
    <source>
        <dbReference type="ARBA" id="ARBA00004651"/>
    </source>
</evidence>
<dbReference type="EMBL" id="CP009416">
    <property type="protein sequence ID" value="AJD90710.1"/>
    <property type="molecule type" value="Genomic_DNA"/>
</dbReference>
<dbReference type="HOGENOM" id="CLU_063199_1_0_9"/>
<dbReference type="BioCyc" id="JESP1508404:G14D9-10647-MONOMER"/>
<evidence type="ECO:0000313" key="8">
    <source>
        <dbReference type="EMBL" id="AJD90710.1"/>
    </source>
</evidence>